<feature type="non-terminal residue" evidence="2">
    <location>
        <position position="1"/>
    </location>
</feature>
<comment type="caution">
    <text evidence="2">The sequence shown here is derived from an EMBL/GenBank/DDBJ whole genome shotgun (WGS) entry which is preliminary data.</text>
</comment>
<dbReference type="AlphaFoldDB" id="A0A9D9EKI1"/>
<dbReference type="SUPFAM" id="SSF53335">
    <property type="entry name" value="S-adenosyl-L-methionine-dependent methyltransferases"/>
    <property type="match status" value="1"/>
</dbReference>
<accession>A0A9D9EKI1</accession>
<dbReference type="Pfam" id="PF01739">
    <property type="entry name" value="CheR"/>
    <property type="match status" value="1"/>
</dbReference>
<dbReference type="SMART" id="SM00138">
    <property type="entry name" value="MeTrc"/>
    <property type="match status" value="1"/>
</dbReference>
<dbReference type="PANTHER" id="PTHR24422:SF10">
    <property type="entry name" value="CHEMOTAXIS PROTEIN METHYLTRANSFERASE 2"/>
    <property type="match status" value="1"/>
</dbReference>
<reference evidence="2" key="2">
    <citation type="journal article" date="2021" name="PeerJ">
        <title>Extensive microbial diversity within the chicken gut microbiome revealed by metagenomics and culture.</title>
        <authorList>
            <person name="Gilroy R."/>
            <person name="Ravi A."/>
            <person name="Getino M."/>
            <person name="Pursley I."/>
            <person name="Horton D.L."/>
            <person name="Alikhan N.F."/>
            <person name="Baker D."/>
            <person name="Gharbi K."/>
            <person name="Hall N."/>
            <person name="Watson M."/>
            <person name="Adriaenssens E.M."/>
            <person name="Foster-Nyarko E."/>
            <person name="Jarju S."/>
            <person name="Secka A."/>
            <person name="Antonio M."/>
            <person name="Oren A."/>
            <person name="Chaudhuri R.R."/>
            <person name="La Ragione R."/>
            <person name="Hildebrand F."/>
            <person name="Pallen M.J."/>
        </authorList>
    </citation>
    <scope>NUCLEOTIDE SEQUENCE</scope>
    <source>
        <strain evidence="2">B3-4054</strain>
    </source>
</reference>
<dbReference type="GO" id="GO:0008757">
    <property type="term" value="F:S-adenosylmethionine-dependent methyltransferase activity"/>
    <property type="evidence" value="ECO:0007669"/>
    <property type="project" value="InterPro"/>
</dbReference>
<protein>
    <submittedName>
        <fullName evidence="2">Chemotaxis protein CheW</fullName>
    </submittedName>
</protein>
<evidence type="ECO:0000313" key="3">
    <source>
        <dbReference type="Proteomes" id="UP000823616"/>
    </source>
</evidence>
<organism evidence="2 3">
    <name type="scientific">Candidatus Avitreponema avistercoris</name>
    <dbReference type="NCBI Taxonomy" id="2840705"/>
    <lineage>
        <taxon>Bacteria</taxon>
        <taxon>Pseudomonadati</taxon>
        <taxon>Spirochaetota</taxon>
        <taxon>Spirochaetia</taxon>
        <taxon>Spirochaetales</taxon>
        <taxon>Candidatus Avitreponema</taxon>
    </lineage>
</organism>
<dbReference type="PROSITE" id="PS50123">
    <property type="entry name" value="CHER"/>
    <property type="match status" value="1"/>
</dbReference>
<dbReference type="InterPro" id="IPR029063">
    <property type="entry name" value="SAM-dependent_MTases_sf"/>
</dbReference>
<name>A0A9D9EKI1_9SPIR</name>
<evidence type="ECO:0000259" key="1">
    <source>
        <dbReference type="PROSITE" id="PS50123"/>
    </source>
</evidence>
<dbReference type="EMBL" id="JADIMS010000005">
    <property type="protein sequence ID" value="MBO8449532.1"/>
    <property type="molecule type" value="Genomic_DNA"/>
</dbReference>
<dbReference type="InterPro" id="IPR022642">
    <property type="entry name" value="CheR_C"/>
</dbReference>
<dbReference type="PRINTS" id="PR00996">
    <property type="entry name" value="CHERMTFRASE"/>
</dbReference>
<dbReference type="Proteomes" id="UP000823616">
    <property type="component" value="Unassembled WGS sequence"/>
</dbReference>
<evidence type="ECO:0000313" key="2">
    <source>
        <dbReference type="EMBL" id="MBO8449532.1"/>
    </source>
</evidence>
<feature type="domain" description="CheR-type methyltransferase" evidence="1">
    <location>
        <begin position="47"/>
        <end position="261"/>
    </location>
</feature>
<reference evidence="2" key="1">
    <citation type="submission" date="2020-10" db="EMBL/GenBank/DDBJ databases">
        <authorList>
            <person name="Gilroy R."/>
        </authorList>
    </citation>
    <scope>NUCLEOTIDE SEQUENCE</scope>
    <source>
        <strain evidence="2">B3-4054</strain>
    </source>
</reference>
<dbReference type="InterPro" id="IPR050903">
    <property type="entry name" value="Bact_Chemotaxis_MeTrfase"/>
</dbReference>
<gene>
    <name evidence="2" type="ORF">IAA96_00280</name>
</gene>
<sequence length="261" mass="29020">SGPVPETPAAPAPVSAEQELSFIRDSLAVMSRFYVSQVNEDWVRSRFREWTDLRGGDNLQLHTPEDASLFLSAFASPDSGRLWSDAYMKEVSSLLPDNTAKQINVWDIGCGKGFEAYSVAVMLRERYPGARVRIYANDVDLLAVSGAPLLTVPEQNIPAMIRPYLTKNVSGALVFIQEIRDMILFEYHDCANQNSLPSLDFVVCRDVLSFMEAKKQSAVIADIAENLKGNGLVLLGMNESMPKNTGWQRKEKGKTPVFVKE</sequence>
<dbReference type="InterPro" id="IPR000780">
    <property type="entry name" value="CheR_MeTrfase"/>
</dbReference>
<proteinExistence type="predicted"/>
<dbReference type="Gene3D" id="3.40.50.150">
    <property type="entry name" value="Vaccinia Virus protein VP39"/>
    <property type="match status" value="1"/>
</dbReference>
<dbReference type="PANTHER" id="PTHR24422">
    <property type="entry name" value="CHEMOTAXIS PROTEIN METHYLTRANSFERASE"/>
    <property type="match status" value="1"/>
</dbReference>